<dbReference type="InterPro" id="IPR030048">
    <property type="entry name" value="SurE"/>
</dbReference>
<evidence type="ECO:0000256" key="4">
    <source>
        <dbReference type="ARBA" id="ARBA00011062"/>
    </source>
</evidence>
<accession>A0A0G4QHC1</accession>
<keyword evidence="8 9" id="KW-0378">Hydrolase</keyword>
<organism evidence="11 12">
    <name type="scientific">Proteus penneri</name>
    <dbReference type="NCBI Taxonomy" id="102862"/>
    <lineage>
        <taxon>Bacteria</taxon>
        <taxon>Pseudomonadati</taxon>
        <taxon>Pseudomonadota</taxon>
        <taxon>Gammaproteobacteria</taxon>
        <taxon>Enterobacterales</taxon>
        <taxon>Morganellaceae</taxon>
        <taxon>Proteus</taxon>
    </lineage>
</organism>
<keyword evidence="6 9" id="KW-0479">Metal-binding</keyword>
<dbReference type="NCBIfam" id="NF001489">
    <property type="entry name" value="PRK00346.1-3"/>
    <property type="match status" value="1"/>
</dbReference>
<dbReference type="InterPro" id="IPR036523">
    <property type="entry name" value="SurE-like_sf"/>
</dbReference>
<dbReference type="AlphaFoldDB" id="A0A0G4QHC1"/>
<gene>
    <name evidence="9 11" type="primary">surE</name>
    <name evidence="11" type="ORF">BN1804_03481</name>
</gene>
<dbReference type="GO" id="GO:0008254">
    <property type="term" value="F:3'-nucleotidase activity"/>
    <property type="evidence" value="ECO:0007669"/>
    <property type="project" value="UniProtKB-UniRule"/>
</dbReference>
<feature type="binding site" evidence="9">
    <location>
        <position position="10"/>
    </location>
    <ligand>
        <name>a divalent metal cation</name>
        <dbReference type="ChEBI" id="CHEBI:60240"/>
    </ligand>
</feature>
<dbReference type="EC" id="3.6.1.11" evidence="9"/>
<dbReference type="NCBIfam" id="NF001490">
    <property type="entry name" value="PRK00346.1-4"/>
    <property type="match status" value="1"/>
</dbReference>
<evidence type="ECO:0000259" key="10">
    <source>
        <dbReference type="Pfam" id="PF01975"/>
    </source>
</evidence>
<dbReference type="SUPFAM" id="SSF64167">
    <property type="entry name" value="SurE-like"/>
    <property type="match status" value="1"/>
</dbReference>
<evidence type="ECO:0000256" key="6">
    <source>
        <dbReference type="ARBA" id="ARBA00022723"/>
    </source>
</evidence>
<dbReference type="GO" id="GO:0000166">
    <property type="term" value="F:nucleotide binding"/>
    <property type="evidence" value="ECO:0007669"/>
    <property type="project" value="UniProtKB-KW"/>
</dbReference>
<evidence type="ECO:0000256" key="1">
    <source>
        <dbReference type="ARBA" id="ARBA00000815"/>
    </source>
</evidence>
<dbReference type="NCBIfam" id="NF001488">
    <property type="entry name" value="PRK00346.1-1"/>
    <property type="match status" value="1"/>
</dbReference>
<evidence type="ECO:0000256" key="2">
    <source>
        <dbReference type="ARBA" id="ARBA00001946"/>
    </source>
</evidence>
<dbReference type="NCBIfam" id="TIGR00087">
    <property type="entry name" value="surE"/>
    <property type="match status" value="1"/>
</dbReference>
<evidence type="ECO:0000256" key="5">
    <source>
        <dbReference type="ARBA" id="ARBA00022490"/>
    </source>
</evidence>
<dbReference type="PANTHER" id="PTHR30457:SF12">
    <property type="entry name" value="5'_3'-NUCLEOTIDASE SURE"/>
    <property type="match status" value="1"/>
</dbReference>
<dbReference type="GO" id="GO:0008253">
    <property type="term" value="F:5'-nucleotidase activity"/>
    <property type="evidence" value="ECO:0007669"/>
    <property type="project" value="UniProtKB-UniRule"/>
</dbReference>
<dbReference type="Pfam" id="PF01975">
    <property type="entry name" value="SurE"/>
    <property type="match status" value="1"/>
</dbReference>
<proteinExistence type="inferred from homology"/>
<dbReference type="EC" id="3.1.3.6" evidence="9"/>
<name>A0A0G4QHC1_9GAMM</name>
<dbReference type="HAMAP" id="MF_00060">
    <property type="entry name" value="SurE"/>
    <property type="match status" value="1"/>
</dbReference>
<accession>A0A379EPF4</accession>
<dbReference type="EMBL" id="CVRY01000008">
    <property type="protein sequence ID" value="CRL65387.1"/>
    <property type="molecule type" value="Genomic_DNA"/>
</dbReference>
<dbReference type="GO" id="GO:0005737">
    <property type="term" value="C:cytoplasm"/>
    <property type="evidence" value="ECO:0007669"/>
    <property type="project" value="UniProtKB-SubCell"/>
</dbReference>
<evidence type="ECO:0000256" key="8">
    <source>
        <dbReference type="ARBA" id="ARBA00022801"/>
    </source>
</evidence>
<protein>
    <recommendedName>
        <fullName evidence="9">5'/3'-nucleotidase SurE</fullName>
        <ecNumber evidence="9">3.1.3.5</ecNumber>
        <ecNumber evidence="9">3.1.3.6</ecNumber>
    </recommendedName>
    <alternativeName>
        <fullName evidence="9">Exopolyphosphatase</fullName>
        <ecNumber evidence="9">3.6.1.11</ecNumber>
    </alternativeName>
    <alternativeName>
        <fullName evidence="9">Nucleoside monophosphate phosphohydrolase</fullName>
    </alternativeName>
</protein>
<sequence length="255" mass="27672">MMLKILVSNDDGVMAKGIQTLAKALRQRYDVQVVAPDRNRSAASNSLTIDRPLRKQELENGDIAIVEGTPTDCVYLGVNHLVRPRPDIVVSGINHGPNLGDDVIYSGTVAAATEGRFLGLPAIAVSLDGETHFETAAQVTCDVLAMLQQVPLRAGNILNINVPDIPLNEVKGFRITRCGSRHASQHVYTHTDPRGNSLYWIGPPGEKNDVGPDTDFAAVDEGYVSITPLHVDLTAYNALDLLQNWLNKAEVKKTC</sequence>
<comment type="subcellular location">
    <subcellularLocation>
        <location evidence="3 9">Cytoplasm</location>
    </subcellularLocation>
</comment>
<dbReference type="GO" id="GO:0004309">
    <property type="term" value="F:exopolyphosphatase activity"/>
    <property type="evidence" value="ECO:0007669"/>
    <property type="project" value="UniProtKB-UniRule"/>
</dbReference>
<keyword evidence="7 9" id="KW-0547">Nucleotide-binding</keyword>
<keyword evidence="5 9" id="KW-0963">Cytoplasm</keyword>
<dbReference type="FunFam" id="3.40.1210.10:FF:000001">
    <property type="entry name" value="5'/3'-nucleotidase SurE"/>
    <property type="match status" value="1"/>
</dbReference>
<comment type="catalytic activity">
    <reaction evidence="9">
        <text>a ribonucleoside 3'-phosphate + H2O = a ribonucleoside + phosphate</text>
        <dbReference type="Rhea" id="RHEA:10144"/>
        <dbReference type="ChEBI" id="CHEBI:13197"/>
        <dbReference type="ChEBI" id="CHEBI:15377"/>
        <dbReference type="ChEBI" id="CHEBI:18254"/>
        <dbReference type="ChEBI" id="CHEBI:43474"/>
        <dbReference type="EC" id="3.1.3.6"/>
    </reaction>
</comment>
<evidence type="ECO:0000313" key="11">
    <source>
        <dbReference type="EMBL" id="CRL65387.1"/>
    </source>
</evidence>
<comment type="catalytic activity">
    <reaction evidence="1 9">
        <text>a ribonucleoside 5'-phosphate + H2O = a ribonucleoside + phosphate</text>
        <dbReference type="Rhea" id="RHEA:12484"/>
        <dbReference type="ChEBI" id="CHEBI:15377"/>
        <dbReference type="ChEBI" id="CHEBI:18254"/>
        <dbReference type="ChEBI" id="CHEBI:43474"/>
        <dbReference type="ChEBI" id="CHEBI:58043"/>
        <dbReference type="EC" id="3.1.3.5"/>
    </reaction>
</comment>
<evidence type="ECO:0000256" key="3">
    <source>
        <dbReference type="ARBA" id="ARBA00004496"/>
    </source>
</evidence>
<dbReference type="PANTHER" id="PTHR30457">
    <property type="entry name" value="5'-NUCLEOTIDASE SURE"/>
    <property type="match status" value="1"/>
</dbReference>
<comment type="similarity">
    <text evidence="4 9">Belongs to the SurE nucleotidase family.</text>
</comment>
<feature type="binding site" evidence="9">
    <location>
        <position position="94"/>
    </location>
    <ligand>
        <name>a divalent metal cation</name>
        <dbReference type="ChEBI" id="CHEBI:60240"/>
    </ligand>
</feature>
<dbReference type="GO" id="GO:0046872">
    <property type="term" value="F:metal ion binding"/>
    <property type="evidence" value="ECO:0007669"/>
    <property type="project" value="UniProtKB-UniRule"/>
</dbReference>
<comment type="function">
    <text evidence="9">Nucleotidase with a broad substrate specificity as it can dephosphorylate various ribo- and deoxyribonucleoside 5'-monophosphates and ribonucleoside 3'-monophosphates with highest affinity to 3'-AMP. Also hydrolyzes polyphosphate (exopolyphosphatase activity) with the preference for short-chain-length substrates (P20-25). Might be involved in the regulation of dNTP and NTP pools, and in the turnover of 3'-mononucleotides produced by numerous intracellular RNases (T1, T2, and F) during the degradation of various RNAs.</text>
</comment>
<dbReference type="Proteomes" id="UP000183920">
    <property type="component" value="Unassembled WGS sequence"/>
</dbReference>
<comment type="catalytic activity">
    <reaction evidence="9">
        <text>[phosphate](n) + H2O = [phosphate](n-1) + phosphate + H(+)</text>
        <dbReference type="Rhea" id="RHEA:21528"/>
        <dbReference type="Rhea" id="RHEA-COMP:9859"/>
        <dbReference type="Rhea" id="RHEA-COMP:14279"/>
        <dbReference type="ChEBI" id="CHEBI:15377"/>
        <dbReference type="ChEBI" id="CHEBI:15378"/>
        <dbReference type="ChEBI" id="CHEBI:16838"/>
        <dbReference type="ChEBI" id="CHEBI:43474"/>
        <dbReference type="EC" id="3.6.1.11"/>
    </reaction>
</comment>
<evidence type="ECO:0000256" key="9">
    <source>
        <dbReference type="HAMAP-Rule" id="MF_00060"/>
    </source>
</evidence>
<feature type="binding site" evidence="9">
    <location>
        <position position="11"/>
    </location>
    <ligand>
        <name>a divalent metal cation</name>
        <dbReference type="ChEBI" id="CHEBI:60240"/>
    </ligand>
</feature>
<evidence type="ECO:0000256" key="7">
    <source>
        <dbReference type="ARBA" id="ARBA00022741"/>
    </source>
</evidence>
<dbReference type="EC" id="3.1.3.5" evidence="9"/>
<reference evidence="12" key="1">
    <citation type="submission" date="2015-06" db="EMBL/GenBank/DDBJ databases">
        <authorList>
            <person name="Urmite Genomes"/>
        </authorList>
    </citation>
    <scope>NUCLEOTIDE SEQUENCE [LARGE SCALE GENOMIC DNA]</scope>
    <source>
        <strain evidence="12">CSUR P1867</strain>
    </source>
</reference>
<comment type="cofactor">
    <cofactor evidence="2">
        <name>Mg(2+)</name>
        <dbReference type="ChEBI" id="CHEBI:18420"/>
    </cofactor>
</comment>
<feature type="domain" description="Survival protein SurE-like phosphatase/nucleotidase" evidence="10">
    <location>
        <begin position="5"/>
        <end position="184"/>
    </location>
</feature>
<dbReference type="Gene3D" id="3.40.1210.10">
    <property type="entry name" value="Survival protein SurE-like phosphatase/nucleotidase"/>
    <property type="match status" value="1"/>
</dbReference>
<evidence type="ECO:0000313" key="12">
    <source>
        <dbReference type="Proteomes" id="UP000183920"/>
    </source>
</evidence>
<comment type="cofactor">
    <cofactor evidence="9">
        <name>a divalent metal cation</name>
        <dbReference type="ChEBI" id="CHEBI:60240"/>
    </cofactor>
    <text evidence="9">Binds 1 divalent metal cation per subunit.</text>
</comment>
<dbReference type="InterPro" id="IPR002828">
    <property type="entry name" value="SurE-like_Pase/nucleotidase"/>
</dbReference>
<feature type="binding site" evidence="9">
    <location>
        <position position="41"/>
    </location>
    <ligand>
        <name>a divalent metal cation</name>
        <dbReference type="ChEBI" id="CHEBI:60240"/>
    </ligand>
</feature>